<name>A0ABN0VVG5_9GAMM</name>
<keyword evidence="8" id="KW-1185">Reference proteome</keyword>
<dbReference type="PIRSF" id="PIRSF038471">
    <property type="entry name" value="MreC"/>
    <property type="match status" value="1"/>
</dbReference>
<dbReference type="InterPro" id="IPR042175">
    <property type="entry name" value="Cell/Rod_MreC_2"/>
</dbReference>
<dbReference type="PANTHER" id="PTHR34138:SF1">
    <property type="entry name" value="CELL SHAPE-DETERMINING PROTEIN MREC"/>
    <property type="match status" value="1"/>
</dbReference>
<gene>
    <name evidence="7" type="ORF">GCM10009129_14740</name>
</gene>
<evidence type="ECO:0000313" key="8">
    <source>
        <dbReference type="Proteomes" id="UP001501787"/>
    </source>
</evidence>
<keyword evidence="3" id="KW-0133">Cell shape</keyword>
<feature type="domain" description="Rod shape-determining protein MreC beta-barrel core" evidence="6">
    <location>
        <begin position="90"/>
        <end position="237"/>
    </location>
</feature>
<evidence type="ECO:0000256" key="3">
    <source>
        <dbReference type="ARBA" id="ARBA00022960"/>
    </source>
</evidence>
<dbReference type="InterPro" id="IPR042177">
    <property type="entry name" value="Cell/Rod_1"/>
</dbReference>
<dbReference type="InterPro" id="IPR007221">
    <property type="entry name" value="MreC"/>
</dbReference>
<evidence type="ECO:0000313" key="7">
    <source>
        <dbReference type="EMBL" id="GAA0318257.1"/>
    </source>
</evidence>
<dbReference type="Pfam" id="PF04085">
    <property type="entry name" value="MreC"/>
    <property type="match status" value="1"/>
</dbReference>
<evidence type="ECO:0000256" key="5">
    <source>
        <dbReference type="SAM" id="Coils"/>
    </source>
</evidence>
<dbReference type="NCBIfam" id="TIGR00219">
    <property type="entry name" value="mreC"/>
    <property type="match status" value="1"/>
</dbReference>
<reference evidence="7 8" key="1">
    <citation type="journal article" date="2019" name="Int. J. Syst. Evol. Microbiol.">
        <title>The Global Catalogue of Microorganisms (GCM) 10K type strain sequencing project: providing services to taxonomists for standard genome sequencing and annotation.</title>
        <authorList>
            <consortium name="The Broad Institute Genomics Platform"/>
            <consortium name="The Broad Institute Genome Sequencing Center for Infectious Disease"/>
            <person name="Wu L."/>
            <person name="Ma J."/>
        </authorList>
    </citation>
    <scope>NUCLEOTIDE SEQUENCE [LARGE SCALE GENOMIC DNA]</scope>
    <source>
        <strain evidence="7 8">JCM 16343</strain>
    </source>
</reference>
<comment type="similarity">
    <text evidence="1">Belongs to the MreC family.</text>
</comment>
<dbReference type="InterPro" id="IPR055342">
    <property type="entry name" value="MreC_beta-barrel_core"/>
</dbReference>
<protein>
    <recommendedName>
        <fullName evidence="2">Cell shape-determining protein MreC</fullName>
    </recommendedName>
    <alternativeName>
        <fullName evidence="4">Cell shape protein MreC</fullName>
    </alternativeName>
</protein>
<evidence type="ECO:0000256" key="4">
    <source>
        <dbReference type="ARBA" id="ARBA00032089"/>
    </source>
</evidence>
<organism evidence="7 8">
    <name type="scientific">Psychrobacter aestuarii</name>
    <dbReference type="NCBI Taxonomy" id="556327"/>
    <lineage>
        <taxon>Bacteria</taxon>
        <taxon>Pseudomonadati</taxon>
        <taxon>Pseudomonadota</taxon>
        <taxon>Gammaproteobacteria</taxon>
        <taxon>Moraxellales</taxon>
        <taxon>Moraxellaceae</taxon>
        <taxon>Psychrobacter</taxon>
    </lineage>
</organism>
<evidence type="ECO:0000256" key="2">
    <source>
        <dbReference type="ARBA" id="ARBA00013855"/>
    </source>
</evidence>
<evidence type="ECO:0000256" key="1">
    <source>
        <dbReference type="ARBA" id="ARBA00009369"/>
    </source>
</evidence>
<feature type="coiled-coil region" evidence="5">
    <location>
        <begin position="37"/>
        <end position="64"/>
    </location>
</feature>
<dbReference type="Proteomes" id="UP001501787">
    <property type="component" value="Unassembled WGS sequence"/>
</dbReference>
<proteinExistence type="inferred from homology"/>
<dbReference type="Gene3D" id="2.40.10.350">
    <property type="entry name" value="Rod shape-determining protein MreC, domain 2"/>
    <property type="match status" value="1"/>
</dbReference>
<evidence type="ECO:0000259" key="6">
    <source>
        <dbReference type="Pfam" id="PF04085"/>
    </source>
</evidence>
<dbReference type="Gene3D" id="2.40.10.340">
    <property type="entry name" value="Rod shape-determining protein MreC, domain 1"/>
    <property type="match status" value="1"/>
</dbReference>
<dbReference type="PANTHER" id="PTHR34138">
    <property type="entry name" value="CELL SHAPE-DETERMINING PROTEIN MREC"/>
    <property type="match status" value="1"/>
</dbReference>
<comment type="caution">
    <text evidence="7">The sequence shown here is derived from an EMBL/GenBank/DDBJ whole genome shotgun (WGS) entry which is preliminary data.</text>
</comment>
<dbReference type="EMBL" id="BAAAFR010000004">
    <property type="protein sequence ID" value="GAA0318257.1"/>
    <property type="molecule type" value="Genomic_DNA"/>
</dbReference>
<accession>A0ABN0VVG5</accession>
<keyword evidence="5" id="KW-0175">Coiled coil</keyword>
<sequence>MLAPLYTHVEHLLSPIQRLATLPKDAHHWSQSMSQSHESLRRDNAQLRAQLISTEAKLQQQNQILSDNIQLKALLGIQQPPTARLQIATVIGTNPNAQTPILLLDKGRSAHVRVGQSVIDASGLLGQIIHTTDTTSKLLLLTARDQAVAVHVARTGQRAIVTGTGMPDTLALSYMLKSADIRVGDTLISSGLGGRMAAGYRVGRVSHITRDASARFLQIEVTPAAAMDSGHYALIVQPLLAPTDTAPHTLAPTASRPHAPHS</sequence>